<keyword evidence="2" id="KW-0170">Cobalt</keyword>
<dbReference type="EC" id="2.1.1.13" evidence="4"/>
<dbReference type="SUPFAM" id="SSF56507">
    <property type="entry name" value="Methionine synthase activation domain-like"/>
    <property type="match status" value="1"/>
</dbReference>
<dbReference type="InterPro" id="IPR004223">
    <property type="entry name" value="VitB12-dep_Met_synth_activ_dom"/>
</dbReference>
<dbReference type="Gene3D" id="1.10.288.10">
    <property type="entry name" value="Cobalamin-dependent Methionine Synthase, domain 2"/>
    <property type="match status" value="1"/>
</dbReference>
<keyword evidence="1" id="KW-0479">Metal-binding</keyword>
<dbReference type="GO" id="GO:0050667">
    <property type="term" value="P:homocysteine metabolic process"/>
    <property type="evidence" value="ECO:0007669"/>
    <property type="project" value="TreeGrafter"/>
</dbReference>
<evidence type="ECO:0000256" key="1">
    <source>
        <dbReference type="ARBA" id="ARBA00022723"/>
    </source>
</evidence>
<dbReference type="Pfam" id="PF02965">
    <property type="entry name" value="Met_synt_B12"/>
    <property type="match status" value="1"/>
</dbReference>
<dbReference type="GO" id="GO:0005829">
    <property type="term" value="C:cytosol"/>
    <property type="evidence" value="ECO:0007669"/>
    <property type="project" value="TreeGrafter"/>
</dbReference>
<dbReference type="GO" id="GO:0032259">
    <property type="term" value="P:methylation"/>
    <property type="evidence" value="ECO:0007669"/>
    <property type="project" value="UniProtKB-KW"/>
</dbReference>
<dbReference type="GO" id="GO:0046872">
    <property type="term" value="F:metal ion binding"/>
    <property type="evidence" value="ECO:0007669"/>
    <property type="project" value="UniProtKB-KW"/>
</dbReference>
<dbReference type="Gene3D" id="3.10.196.10">
    <property type="entry name" value="Vitamin B12-dependent methionine synthase, activation domain"/>
    <property type="match status" value="1"/>
</dbReference>
<gene>
    <name evidence="4" type="ORF">MNBD_GAMMA02-1776</name>
</gene>
<evidence type="ECO:0000259" key="3">
    <source>
        <dbReference type="PROSITE" id="PS50974"/>
    </source>
</evidence>
<organism evidence="4">
    <name type="scientific">hydrothermal vent metagenome</name>
    <dbReference type="NCBI Taxonomy" id="652676"/>
    <lineage>
        <taxon>unclassified sequences</taxon>
        <taxon>metagenomes</taxon>
        <taxon>ecological metagenomes</taxon>
    </lineage>
</organism>
<dbReference type="PANTHER" id="PTHR45833">
    <property type="entry name" value="METHIONINE SYNTHASE"/>
    <property type="match status" value="1"/>
</dbReference>
<dbReference type="EMBL" id="UOFA01000167">
    <property type="protein sequence ID" value="VAW45213.1"/>
    <property type="molecule type" value="Genomic_DNA"/>
</dbReference>
<feature type="domain" description="AdoMet activation" evidence="3">
    <location>
        <begin position="1"/>
        <end position="273"/>
    </location>
</feature>
<dbReference type="GO" id="GO:0008705">
    <property type="term" value="F:methionine synthase activity"/>
    <property type="evidence" value="ECO:0007669"/>
    <property type="project" value="UniProtKB-EC"/>
</dbReference>
<protein>
    <submittedName>
        <fullName evidence="4">5-methyltetrahydrofolate--homocysteine methyltransferase</fullName>
        <ecNumber evidence="4">2.1.1.13</ecNumber>
    </submittedName>
</protein>
<accession>A0A3B0VYI2</accession>
<sequence length="273" mass="30836">WTPFFQTWELHGRYPAILTDKVVGESASELYQDAIAMLDQIISDDWLQCKAVFGFFPAHSAGDDVIIEHDNQKHRLLNLRQQANKPKANLCLSDFIAPESAKLNDHIGAFAVTTGIGIEKHVERFEANNDDYNSILLKALADRLAEAYTEYLHQQVRTDYWGHVKDETLSNDELINEQYQGIRPAPGYPACPDHTQKELLFELLDVKNNTGIELTSGFAMYPASSVSGFYYAHPDSQYFVVGKINQQQVEDYAQRKGVSVDVAKKVLRPNLEG</sequence>
<dbReference type="InterPro" id="IPR037010">
    <property type="entry name" value="VitB12-dep_Met_synth_activ_sf"/>
</dbReference>
<dbReference type="AlphaFoldDB" id="A0A3B0VYI2"/>
<keyword evidence="4" id="KW-0489">Methyltransferase</keyword>
<evidence type="ECO:0000256" key="2">
    <source>
        <dbReference type="ARBA" id="ARBA00023285"/>
    </source>
</evidence>
<keyword evidence="4" id="KW-0808">Transferase</keyword>
<dbReference type="PROSITE" id="PS50974">
    <property type="entry name" value="ADOMET_ACTIVATION"/>
    <property type="match status" value="1"/>
</dbReference>
<feature type="non-terminal residue" evidence="4">
    <location>
        <position position="1"/>
    </location>
</feature>
<dbReference type="GO" id="GO:0046653">
    <property type="term" value="P:tetrahydrofolate metabolic process"/>
    <property type="evidence" value="ECO:0007669"/>
    <property type="project" value="TreeGrafter"/>
</dbReference>
<reference evidence="4" key="1">
    <citation type="submission" date="2018-06" db="EMBL/GenBank/DDBJ databases">
        <authorList>
            <person name="Zhirakovskaya E."/>
        </authorList>
    </citation>
    <scope>NUCLEOTIDE SEQUENCE</scope>
</reference>
<dbReference type="PANTHER" id="PTHR45833:SF1">
    <property type="entry name" value="METHIONINE SYNTHASE"/>
    <property type="match status" value="1"/>
</dbReference>
<name>A0A3B0VYI2_9ZZZZ</name>
<evidence type="ECO:0000313" key="4">
    <source>
        <dbReference type="EMBL" id="VAW45213.1"/>
    </source>
</evidence>
<dbReference type="InterPro" id="IPR050554">
    <property type="entry name" value="Met_Synthase/Corrinoid"/>
</dbReference>
<proteinExistence type="predicted"/>